<dbReference type="GO" id="GO:0016125">
    <property type="term" value="P:sterol metabolic process"/>
    <property type="evidence" value="ECO:0007669"/>
    <property type="project" value="UniProtKB-UniRule"/>
</dbReference>
<evidence type="ECO:0000256" key="3">
    <source>
        <dbReference type="ARBA" id="ARBA00022448"/>
    </source>
</evidence>
<sequence length="289" mass="32901">MPICVECRYPVRTLYTEYSGAADKSSGHGVRLIVCQNCGRFCDKYVEHDYVILFIDLVLIKPQVYRHLLHNKFMREKDRFDPYIIRIGILLLLFDVYLTWARIEKQTSSPNVNSPERRNFHRLAQKPIIFQYLFFLILCTLSTLSFHLSIRFLTSSPYSPLVKFGLIPRYPRPNSVSTALLVSSSTKLFPILMVIWEYDVPAAARSLGWAVVANNVEALKILLDCSYGTAAILAIFGAVIRSFVGWSIIWIIRLDSGDTTGDLASTANSNSFWTLIEIGREWGSRLGFG</sequence>
<dbReference type="GO" id="GO:0005789">
    <property type="term" value="C:endoplasmic reticulum membrane"/>
    <property type="evidence" value="ECO:0007669"/>
    <property type="project" value="UniProtKB-SubCell"/>
</dbReference>
<dbReference type="GO" id="GO:0032366">
    <property type="term" value="P:intracellular sterol transport"/>
    <property type="evidence" value="ECO:0007669"/>
    <property type="project" value="UniProtKB-UniRule"/>
</dbReference>
<reference evidence="11 12" key="1">
    <citation type="journal article" date="2018" name="BMC Genomics">
        <title>Comparative genome analyses reveal sequence features reflecting distinct modes of host-adaptation between dicot and monocot powdery mildew.</title>
        <authorList>
            <person name="Wu Y."/>
            <person name="Ma X."/>
            <person name="Pan Z."/>
            <person name="Kale S.D."/>
            <person name="Song Y."/>
            <person name="King H."/>
            <person name="Zhang Q."/>
            <person name="Presley C."/>
            <person name="Deng X."/>
            <person name="Wei C.I."/>
            <person name="Xiao S."/>
        </authorList>
    </citation>
    <scope>NUCLEOTIDE SEQUENCE [LARGE SCALE GENOMIC DNA]</scope>
    <source>
        <strain evidence="11">UMSG3</strain>
    </source>
</reference>
<keyword evidence="10" id="KW-0746">Sphingolipid metabolism</keyword>
<evidence type="ECO:0000256" key="1">
    <source>
        <dbReference type="ARBA" id="ARBA00004477"/>
    </source>
</evidence>
<keyword evidence="8 10" id="KW-0443">Lipid metabolism</keyword>
<feature type="transmembrane region" description="Helical" evidence="10">
    <location>
        <begin position="83"/>
        <end position="103"/>
    </location>
</feature>
<dbReference type="PANTHER" id="PTHR14467:SF0">
    <property type="entry name" value="PROTEIN ARV1"/>
    <property type="match status" value="1"/>
</dbReference>
<evidence type="ECO:0000256" key="2">
    <source>
        <dbReference type="ARBA" id="ARBA00009187"/>
    </source>
</evidence>
<dbReference type="GO" id="GO:0097036">
    <property type="term" value="P:regulation of plasma membrane sterol distribution"/>
    <property type="evidence" value="ECO:0007669"/>
    <property type="project" value="UniProtKB-UniRule"/>
</dbReference>
<comment type="function">
    <text evidence="10">Mediator of sterol homeostasis involved in sterol uptake, trafficking and distribution into membranes.</text>
</comment>
<keyword evidence="6 10" id="KW-1133">Transmembrane helix</keyword>
<evidence type="ECO:0000256" key="6">
    <source>
        <dbReference type="ARBA" id="ARBA00022989"/>
    </source>
</evidence>
<name>A0A420JAE7_9PEZI</name>
<evidence type="ECO:0000256" key="7">
    <source>
        <dbReference type="ARBA" id="ARBA00023055"/>
    </source>
</evidence>
<keyword evidence="10" id="KW-0333">Golgi apparatus</keyword>
<dbReference type="Proteomes" id="UP000283383">
    <property type="component" value="Unassembled WGS sequence"/>
</dbReference>
<gene>
    <name evidence="11" type="ORF">GcM3_009020</name>
</gene>
<accession>A0A420JAE7</accession>
<evidence type="ECO:0000256" key="4">
    <source>
        <dbReference type="ARBA" id="ARBA00022692"/>
    </source>
</evidence>
<evidence type="ECO:0000313" key="12">
    <source>
        <dbReference type="Proteomes" id="UP000283383"/>
    </source>
</evidence>
<dbReference type="InterPro" id="IPR007290">
    <property type="entry name" value="Arv1"/>
</dbReference>
<keyword evidence="12" id="KW-1185">Reference proteome</keyword>
<organism evidence="11 12">
    <name type="scientific">Golovinomyces cichoracearum</name>
    <dbReference type="NCBI Taxonomy" id="62708"/>
    <lineage>
        <taxon>Eukaryota</taxon>
        <taxon>Fungi</taxon>
        <taxon>Dikarya</taxon>
        <taxon>Ascomycota</taxon>
        <taxon>Pezizomycotina</taxon>
        <taxon>Leotiomycetes</taxon>
        <taxon>Erysiphales</taxon>
        <taxon>Erysiphaceae</taxon>
        <taxon>Golovinomyces</taxon>
    </lineage>
</organism>
<evidence type="ECO:0000256" key="10">
    <source>
        <dbReference type="RuleBase" id="RU368065"/>
    </source>
</evidence>
<evidence type="ECO:0000256" key="8">
    <source>
        <dbReference type="ARBA" id="ARBA00023098"/>
    </source>
</evidence>
<keyword evidence="9 10" id="KW-0472">Membrane</keyword>
<comment type="function">
    <text evidence="10">Regulates also the sphingolipid metabolism.</text>
</comment>
<dbReference type="AlphaFoldDB" id="A0A420JAE7"/>
<keyword evidence="3 10" id="KW-0813">Transport</keyword>
<dbReference type="GO" id="GO:0032541">
    <property type="term" value="C:cortical endoplasmic reticulum"/>
    <property type="evidence" value="ECO:0007669"/>
    <property type="project" value="TreeGrafter"/>
</dbReference>
<comment type="subcellular location">
    <subcellularLocation>
        <location evidence="1 10">Endoplasmic reticulum membrane</location>
        <topology evidence="1 10">Multi-pass membrane protein</topology>
    </subcellularLocation>
    <subcellularLocation>
        <location evidence="10">Golgi apparatus membrane</location>
        <topology evidence="10">Multi-pass membrane protein</topology>
    </subcellularLocation>
</comment>
<dbReference type="GO" id="GO:0006665">
    <property type="term" value="P:sphingolipid metabolic process"/>
    <property type="evidence" value="ECO:0007669"/>
    <property type="project" value="UniProtKB-UniRule"/>
</dbReference>
<keyword evidence="5 10" id="KW-0256">Endoplasmic reticulum</keyword>
<dbReference type="PANTHER" id="PTHR14467">
    <property type="entry name" value="ARV1"/>
    <property type="match status" value="1"/>
</dbReference>
<protein>
    <recommendedName>
        <fullName evidence="10">Protein ARV</fullName>
    </recommendedName>
</protein>
<keyword evidence="4 10" id="KW-0812">Transmembrane</keyword>
<feature type="transmembrane region" description="Helical" evidence="10">
    <location>
        <begin position="230"/>
        <end position="252"/>
    </location>
</feature>
<evidence type="ECO:0000256" key="5">
    <source>
        <dbReference type="ARBA" id="ARBA00022824"/>
    </source>
</evidence>
<feature type="transmembrane region" description="Helical" evidence="10">
    <location>
        <begin position="129"/>
        <end position="154"/>
    </location>
</feature>
<dbReference type="GO" id="GO:0000139">
    <property type="term" value="C:Golgi membrane"/>
    <property type="evidence" value="ECO:0007669"/>
    <property type="project" value="UniProtKB-SubCell"/>
</dbReference>
<evidence type="ECO:0000256" key="9">
    <source>
        <dbReference type="ARBA" id="ARBA00023136"/>
    </source>
</evidence>
<dbReference type="STRING" id="62708.A0A420JAE7"/>
<dbReference type="Pfam" id="PF04161">
    <property type="entry name" value="Arv1"/>
    <property type="match status" value="1"/>
</dbReference>
<keyword evidence="7 10" id="KW-0445">Lipid transport</keyword>
<comment type="caution">
    <text evidence="11">The sequence shown here is derived from an EMBL/GenBank/DDBJ whole genome shotgun (WGS) entry which is preliminary data.</text>
</comment>
<evidence type="ECO:0000313" key="11">
    <source>
        <dbReference type="EMBL" id="RKF83736.1"/>
    </source>
</evidence>
<dbReference type="EMBL" id="MCBQ01000933">
    <property type="protein sequence ID" value="RKF83736.1"/>
    <property type="molecule type" value="Genomic_DNA"/>
</dbReference>
<proteinExistence type="inferred from homology"/>
<comment type="similarity">
    <text evidence="2 10">Belongs to the ARV1 family.</text>
</comment>